<evidence type="ECO:0000313" key="1">
    <source>
        <dbReference type="EMBL" id="CAG8948862.1"/>
    </source>
</evidence>
<protein>
    <submittedName>
        <fullName evidence="1">Uncharacterized protein</fullName>
    </submittedName>
</protein>
<dbReference type="EMBL" id="CAJVRL010000001">
    <property type="protein sequence ID" value="CAG8948862.1"/>
    <property type="molecule type" value="Genomic_DNA"/>
</dbReference>
<accession>A0A9N9PNY1</accession>
<evidence type="ECO:0000313" key="2">
    <source>
        <dbReference type="Proteomes" id="UP000696280"/>
    </source>
</evidence>
<dbReference type="Proteomes" id="UP000696280">
    <property type="component" value="Unassembled WGS sequence"/>
</dbReference>
<sequence length="178" mass="19256">MGREVPDSAGKVSVDEFPFACECKSAAVGRSDIEDPGTCCKGSCNPIPSSMKSIMCDHPGYPQHGQPSLVLLSSLASLVTNHDTGRMGLMHWWRKEEVSQLGQLGTESKQIPEENRFMTDSREQVRRQQPSCCNGAVGEDYAEYKLGSEIPAPGTLNAPDWESSLTSGKRLAVAGQPL</sequence>
<reference evidence="1" key="1">
    <citation type="submission" date="2021-07" db="EMBL/GenBank/DDBJ databases">
        <authorList>
            <person name="Durling M."/>
        </authorList>
    </citation>
    <scope>NUCLEOTIDE SEQUENCE</scope>
</reference>
<comment type="caution">
    <text evidence="1">The sequence shown here is derived from an EMBL/GenBank/DDBJ whole genome shotgun (WGS) entry which is preliminary data.</text>
</comment>
<proteinExistence type="predicted"/>
<keyword evidence="2" id="KW-1185">Reference proteome</keyword>
<name>A0A9N9PNY1_9HELO</name>
<organism evidence="1 2">
    <name type="scientific">Hymenoscyphus fraxineus</name>
    <dbReference type="NCBI Taxonomy" id="746836"/>
    <lineage>
        <taxon>Eukaryota</taxon>
        <taxon>Fungi</taxon>
        <taxon>Dikarya</taxon>
        <taxon>Ascomycota</taxon>
        <taxon>Pezizomycotina</taxon>
        <taxon>Leotiomycetes</taxon>
        <taxon>Helotiales</taxon>
        <taxon>Helotiaceae</taxon>
        <taxon>Hymenoscyphus</taxon>
    </lineage>
</organism>
<gene>
    <name evidence="1" type="ORF">HYFRA_00001985</name>
</gene>
<dbReference type="AlphaFoldDB" id="A0A9N9PNY1"/>